<evidence type="ECO:0000313" key="3">
    <source>
        <dbReference type="EMBL" id="QHT68844.1"/>
    </source>
</evidence>
<dbReference type="AlphaFoldDB" id="A0A6C0GM03"/>
<dbReference type="PANTHER" id="PTHR46401:SF2">
    <property type="entry name" value="GLYCOSYLTRANSFERASE WBBK-RELATED"/>
    <property type="match status" value="1"/>
</dbReference>
<dbReference type="RefSeq" id="WP_162444847.1">
    <property type="nucleotide sequence ID" value="NZ_CP048222.1"/>
</dbReference>
<accession>A0A6C0GM03</accession>
<dbReference type="PANTHER" id="PTHR46401">
    <property type="entry name" value="GLYCOSYLTRANSFERASE WBBK-RELATED"/>
    <property type="match status" value="1"/>
</dbReference>
<keyword evidence="1 3" id="KW-0808">Transferase</keyword>
<organism evidence="3 4">
    <name type="scientific">Rhodocytophaga rosea</name>
    <dbReference type="NCBI Taxonomy" id="2704465"/>
    <lineage>
        <taxon>Bacteria</taxon>
        <taxon>Pseudomonadati</taxon>
        <taxon>Bacteroidota</taxon>
        <taxon>Cytophagia</taxon>
        <taxon>Cytophagales</taxon>
        <taxon>Rhodocytophagaceae</taxon>
        <taxon>Rhodocytophaga</taxon>
    </lineage>
</organism>
<dbReference type="GO" id="GO:0016757">
    <property type="term" value="F:glycosyltransferase activity"/>
    <property type="evidence" value="ECO:0007669"/>
    <property type="project" value="InterPro"/>
</dbReference>
<feature type="domain" description="Glycosyl transferase family 1" evidence="2">
    <location>
        <begin position="196"/>
        <end position="337"/>
    </location>
</feature>
<dbReference type="KEGG" id="rhoz:GXP67_20425"/>
<dbReference type="SUPFAM" id="SSF53756">
    <property type="entry name" value="UDP-Glycosyltransferase/glycogen phosphorylase"/>
    <property type="match status" value="1"/>
</dbReference>
<dbReference type="Proteomes" id="UP000480178">
    <property type="component" value="Chromosome"/>
</dbReference>
<protein>
    <submittedName>
        <fullName evidence="3">Glycosyltransferase family 4 protein</fullName>
    </submittedName>
</protein>
<dbReference type="Gene3D" id="3.40.50.2000">
    <property type="entry name" value="Glycogen Phosphorylase B"/>
    <property type="match status" value="2"/>
</dbReference>
<reference evidence="3 4" key="1">
    <citation type="submission" date="2020-01" db="EMBL/GenBank/DDBJ databases">
        <authorList>
            <person name="Kim M.K."/>
        </authorList>
    </citation>
    <scope>NUCLEOTIDE SEQUENCE [LARGE SCALE GENOMIC DNA]</scope>
    <source>
        <strain evidence="3 4">172606-1</strain>
    </source>
</reference>
<evidence type="ECO:0000313" key="4">
    <source>
        <dbReference type="Proteomes" id="UP000480178"/>
    </source>
</evidence>
<name>A0A6C0GM03_9BACT</name>
<keyword evidence="4" id="KW-1185">Reference proteome</keyword>
<dbReference type="CDD" id="cd03801">
    <property type="entry name" value="GT4_PimA-like"/>
    <property type="match status" value="1"/>
</dbReference>
<sequence>MARDLRTLKILFIARATLYSSPGGDTVQIDSTAKYLRKLNVHVDIKMANEQIKYSTYDLLHFFNIIRPADILWHVKASKKPYVISTIFVDYSEYDQYHRKDTLGYVSKFLPADLIEYAKVIARMIKNGEKINSWDYLLKGHKSSIQYLIKNAKCLLPNSTSEYNRLYAAYRTPQKYFVIPNAIDTERFYASDSETHERHNLLSVARIEGRKNQLNLIRAVRNSPYELYIVGKPSPNNLSYYEACLKETTSNIHFIGHLTQEQVSIYYQQAKVHILPSWFETTGLSTLEAAIMGCNIVITNKGDTQEYFGEHAYYCDPESPESIRQAIDAAYKAPSNEALRELILKNYIWEKTAQKTLEAYLSVLSFD</sequence>
<gene>
    <name evidence="3" type="ORF">GXP67_20425</name>
</gene>
<proteinExistence type="predicted"/>
<dbReference type="EMBL" id="CP048222">
    <property type="protein sequence ID" value="QHT68844.1"/>
    <property type="molecule type" value="Genomic_DNA"/>
</dbReference>
<dbReference type="InterPro" id="IPR001296">
    <property type="entry name" value="Glyco_trans_1"/>
</dbReference>
<dbReference type="GO" id="GO:0009103">
    <property type="term" value="P:lipopolysaccharide biosynthetic process"/>
    <property type="evidence" value="ECO:0007669"/>
    <property type="project" value="TreeGrafter"/>
</dbReference>
<dbReference type="Pfam" id="PF00534">
    <property type="entry name" value="Glycos_transf_1"/>
    <property type="match status" value="1"/>
</dbReference>
<evidence type="ECO:0000259" key="2">
    <source>
        <dbReference type="Pfam" id="PF00534"/>
    </source>
</evidence>
<evidence type="ECO:0000256" key="1">
    <source>
        <dbReference type="ARBA" id="ARBA00022679"/>
    </source>
</evidence>